<dbReference type="InterPro" id="IPR036179">
    <property type="entry name" value="Ig-like_dom_sf"/>
</dbReference>
<dbReference type="InterPro" id="IPR050504">
    <property type="entry name" value="IgSF_BTN/MOG"/>
</dbReference>
<dbReference type="Ensembl" id="ENSONIT00000083671.1">
    <property type="protein sequence ID" value="ENSONIP00000072641.1"/>
    <property type="gene ID" value="ENSONIG00000032926.1"/>
</dbReference>
<reference evidence="5" key="2">
    <citation type="submission" date="2025-08" db="UniProtKB">
        <authorList>
            <consortium name="Ensembl"/>
        </authorList>
    </citation>
    <scope>IDENTIFICATION</scope>
</reference>
<dbReference type="PANTHER" id="PTHR24100:SF151">
    <property type="entry name" value="ICOS LIGAND"/>
    <property type="match status" value="1"/>
</dbReference>
<dbReference type="SUPFAM" id="SSF48726">
    <property type="entry name" value="Immunoglobulin"/>
    <property type="match status" value="1"/>
</dbReference>
<evidence type="ECO:0000256" key="3">
    <source>
        <dbReference type="ARBA" id="ARBA00023319"/>
    </source>
</evidence>
<dbReference type="GeneTree" id="ENSGT01140000283758"/>
<dbReference type="InterPro" id="IPR013106">
    <property type="entry name" value="Ig_V-set"/>
</dbReference>
<dbReference type="Proteomes" id="UP000005207">
    <property type="component" value="Linkage group LG3"/>
</dbReference>
<dbReference type="GO" id="GO:0001817">
    <property type="term" value="P:regulation of cytokine production"/>
    <property type="evidence" value="ECO:0007669"/>
    <property type="project" value="TreeGrafter"/>
</dbReference>
<feature type="domain" description="Immunoglobulin V-set" evidence="4">
    <location>
        <begin position="9"/>
        <end position="73"/>
    </location>
</feature>
<keyword evidence="2" id="KW-0472">Membrane</keyword>
<reference evidence="5" key="3">
    <citation type="submission" date="2025-09" db="UniProtKB">
        <authorList>
            <consortium name="Ensembl"/>
        </authorList>
    </citation>
    <scope>IDENTIFICATION</scope>
</reference>
<dbReference type="InParanoid" id="A0A669ENG8"/>
<dbReference type="Gene3D" id="2.60.40.10">
    <property type="entry name" value="Immunoglobulins"/>
    <property type="match status" value="1"/>
</dbReference>
<reference evidence="6" key="1">
    <citation type="submission" date="2012-01" db="EMBL/GenBank/DDBJ databases">
        <title>The Genome Sequence of Oreochromis niloticus (Nile Tilapia).</title>
        <authorList>
            <consortium name="Broad Institute Genome Assembly Team"/>
            <consortium name="Broad Institute Sequencing Platform"/>
            <person name="Di Palma F."/>
            <person name="Johnson J."/>
            <person name="Lander E.S."/>
            <person name="Lindblad-Toh K."/>
        </authorList>
    </citation>
    <scope>NUCLEOTIDE SEQUENCE [LARGE SCALE GENOMIC DNA]</scope>
</reference>
<evidence type="ECO:0000256" key="2">
    <source>
        <dbReference type="ARBA" id="ARBA00023136"/>
    </source>
</evidence>
<dbReference type="GO" id="GO:0005102">
    <property type="term" value="F:signaling receptor binding"/>
    <property type="evidence" value="ECO:0007669"/>
    <property type="project" value="TreeGrafter"/>
</dbReference>
<keyword evidence="6" id="KW-1185">Reference proteome</keyword>
<sequence length="177" mass="20543">LSTEHCRADLGDEYVLFYRKELSDSYNGLQSFMNRVDLHDRQMTDGDVSLILKDVTPDDTGTYKCRVFMRGTYTEHISIIYLYVVDPPGERVELSVCVCRVGCLETSLKTTFTWSWSCLGLDGLLSWSRSWSRCFGLAFSNRHSCNLFVRCLTDNCIKQKQHTKHRAHRRKFPLILV</sequence>
<evidence type="ECO:0000313" key="6">
    <source>
        <dbReference type="Proteomes" id="UP000005207"/>
    </source>
</evidence>
<keyword evidence="3" id="KW-0393">Immunoglobulin domain</keyword>
<evidence type="ECO:0000256" key="1">
    <source>
        <dbReference type="ARBA" id="ARBA00004370"/>
    </source>
</evidence>
<evidence type="ECO:0000313" key="5">
    <source>
        <dbReference type="Ensembl" id="ENSONIP00000072641.1"/>
    </source>
</evidence>
<organism evidence="5 6">
    <name type="scientific">Oreochromis niloticus</name>
    <name type="common">Nile tilapia</name>
    <name type="synonym">Tilapia nilotica</name>
    <dbReference type="NCBI Taxonomy" id="8128"/>
    <lineage>
        <taxon>Eukaryota</taxon>
        <taxon>Metazoa</taxon>
        <taxon>Chordata</taxon>
        <taxon>Craniata</taxon>
        <taxon>Vertebrata</taxon>
        <taxon>Euteleostomi</taxon>
        <taxon>Actinopterygii</taxon>
        <taxon>Neopterygii</taxon>
        <taxon>Teleostei</taxon>
        <taxon>Neoteleostei</taxon>
        <taxon>Acanthomorphata</taxon>
        <taxon>Ovalentaria</taxon>
        <taxon>Cichlomorphae</taxon>
        <taxon>Cichliformes</taxon>
        <taxon>Cichlidae</taxon>
        <taxon>African cichlids</taxon>
        <taxon>Pseudocrenilabrinae</taxon>
        <taxon>Oreochromini</taxon>
        <taxon>Oreochromis</taxon>
    </lineage>
</organism>
<proteinExistence type="predicted"/>
<dbReference type="InterPro" id="IPR013783">
    <property type="entry name" value="Ig-like_fold"/>
</dbReference>
<dbReference type="Pfam" id="PF07686">
    <property type="entry name" value="V-set"/>
    <property type="match status" value="1"/>
</dbReference>
<protein>
    <recommendedName>
        <fullName evidence="4">Immunoglobulin V-set domain-containing protein</fullName>
    </recommendedName>
</protein>
<comment type="subcellular location">
    <subcellularLocation>
        <location evidence="1">Membrane</location>
    </subcellularLocation>
</comment>
<name>A0A669ENG8_ORENI</name>
<dbReference type="PANTHER" id="PTHR24100">
    <property type="entry name" value="BUTYROPHILIN"/>
    <property type="match status" value="1"/>
</dbReference>
<dbReference type="GO" id="GO:0050852">
    <property type="term" value="P:T cell receptor signaling pathway"/>
    <property type="evidence" value="ECO:0007669"/>
    <property type="project" value="TreeGrafter"/>
</dbReference>
<dbReference type="AlphaFoldDB" id="A0A669ENG8"/>
<dbReference type="GO" id="GO:0009897">
    <property type="term" value="C:external side of plasma membrane"/>
    <property type="evidence" value="ECO:0007669"/>
    <property type="project" value="TreeGrafter"/>
</dbReference>
<evidence type="ECO:0000259" key="4">
    <source>
        <dbReference type="Pfam" id="PF07686"/>
    </source>
</evidence>
<accession>A0A669ENG8</accession>